<protein>
    <recommendedName>
        <fullName evidence="5">DUF2946 domain-containing protein</fullName>
    </recommendedName>
</protein>
<organism evidence="3 4">
    <name type="scientific">Rubellimicrobium aerolatum</name>
    <dbReference type="NCBI Taxonomy" id="490979"/>
    <lineage>
        <taxon>Bacteria</taxon>
        <taxon>Pseudomonadati</taxon>
        <taxon>Pseudomonadota</taxon>
        <taxon>Alphaproteobacteria</taxon>
        <taxon>Rhodobacterales</taxon>
        <taxon>Roseobacteraceae</taxon>
        <taxon>Rubellimicrobium</taxon>
    </lineage>
</organism>
<dbReference type="EMBL" id="JBHSNA010000011">
    <property type="protein sequence ID" value="MFC5567140.1"/>
    <property type="molecule type" value="Genomic_DNA"/>
</dbReference>
<gene>
    <name evidence="3" type="ORF">ACFPOC_12050</name>
</gene>
<dbReference type="Proteomes" id="UP001596056">
    <property type="component" value="Unassembled WGS sequence"/>
</dbReference>
<evidence type="ECO:0000313" key="4">
    <source>
        <dbReference type="Proteomes" id="UP001596056"/>
    </source>
</evidence>
<accession>A0ABW0SE83</accession>
<sequence>MASLVRALVVLLIAVVAAWSVAQASSTTTMALDMAARTAHHAASVETVHCHHCGAGGASDEAGLLCQIGCVAPALADLVVSFEPGVALAASALRDVPPTPDLRGRSDPPEPFPPRLLVLT</sequence>
<feature type="region of interest" description="Disordered" evidence="1">
    <location>
        <begin position="95"/>
        <end position="120"/>
    </location>
</feature>
<reference evidence="4" key="1">
    <citation type="journal article" date="2019" name="Int. J. Syst. Evol. Microbiol.">
        <title>The Global Catalogue of Microorganisms (GCM) 10K type strain sequencing project: providing services to taxonomists for standard genome sequencing and annotation.</title>
        <authorList>
            <consortium name="The Broad Institute Genomics Platform"/>
            <consortium name="The Broad Institute Genome Sequencing Center for Infectious Disease"/>
            <person name="Wu L."/>
            <person name="Ma J."/>
        </authorList>
    </citation>
    <scope>NUCLEOTIDE SEQUENCE [LARGE SCALE GENOMIC DNA]</scope>
    <source>
        <strain evidence="4">KACC 11588</strain>
    </source>
</reference>
<name>A0ABW0SE83_9RHOB</name>
<feature type="signal peptide" evidence="2">
    <location>
        <begin position="1"/>
        <end position="24"/>
    </location>
</feature>
<evidence type="ECO:0000256" key="2">
    <source>
        <dbReference type="SAM" id="SignalP"/>
    </source>
</evidence>
<comment type="caution">
    <text evidence="3">The sequence shown here is derived from an EMBL/GenBank/DDBJ whole genome shotgun (WGS) entry which is preliminary data.</text>
</comment>
<keyword evidence="4" id="KW-1185">Reference proteome</keyword>
<evidence type="ECO:0000313" key="3">
    <source>
        <dbReference type="EMBL" id="MFC5567140.1"/>
    </source>
</evidence>
<feature type="chain" id="PRO_5047421825" description="DUF2946 domain-containing protein" evidence="2">
    <location>
        <begin position="25"/>
        <end position="120"/>
    </location>
</feature>
<evidence type="ECO:0000256" key="1">
    <source>
        <dbReference type="SAM" id="MobiDB-lite"/>
    </source>
</evidence>
<keyword evidence="2" id="KW-0732">Signal</keyword>
<proteinExistence type="predicted"/>
<evidence type="ECO:0008006" key="5">
    <source>
        <dbReference type="Google" id="ProtNLM"/>
    </source>
</evidence>
<dbReference type="RefSeq" id="WP_209842206.1">
    <property type="nucleotide sequence ID" value="NZ_JAGGJP010000014.1"/>
</dbReference>